<accession>A0ACB6RZ02</accession>
<gene>
    <name evidence="1" type="ORF">BU25DRAFT_459510</name>
</gene>
<sequence length="229" mass="24488">MTEPEPKPEPERGPLTTEALKQLERLQSEAFTQFKAALARLELHVEERKDSAQRTDSWVKFERCRSVSEGRVPASHFDSDTQPVSKKFTIAGRHYNEFIPGAFSWSFPGSGSLPDLDNADGEPAADRELAADAQQTTVEVEDLLAAQPEVEPDINGHADSALLSKASSPTLPHTDLGANIDGYGEAMSSLFGPFGSDGMVPSNLLGNEAQSASKSGADDAPSGTPHSPI</sequence>
<name>A0ACB6RZ02_9PLEO</name>
<organism evidence="1 2">
    <name type="scientific">Macroventuria anomochaeta</name>
    <dbReference type="NCBI Taxonomy" id="301207"/>
    <lineage>
        <taxon>Eukaryota</taxon>
        <taxon>Fungi</taxon>
        <taxon>Dikarya</taxon>
        <taxon>Ascomycota</taxon>
        <taxon>Pezizomycotina</taxon>
        <taxon>Dothideomycetes</taxon>
        <taxon>Pleosporomycetidae</taxon>
        <taxon>Pleosporales</taxon>
        <taxon>Pleosporineae</taxon>
        <taxon>Didymellaceae</taxon>
        <taxon>Macroventuria</taxon>
    </lineage>
</organism>
<proteinExistence type="predicted"/>
<keyword evidence="2" id="KW-1185">Reference proteome</keyword>
<evidence type="ECO:0000313" key="1">
    <source>
        <dbReference type="EMBL" id="KAF2626378.1"/>
    </source>
</evidence>
<comment type="caution">
    <text evidence="1">The sequence shown here is derived from an EMBL/GenBank/DDBJ whole genome shotgun (WGS) entry which is preliminary data.</text>
</comment>
<evidence type="ECO:0000313" key="2">
    <source>
        <dbReference type="Proteomes" id="UP000799754"/>
    </source>
</evidence>
<dbReference type="Proteomes" id="UP000799754">
    <property type="component" value="Unassembled WGS sequence"/>
</dbReference>
<protein>
    <submittedName>
        <fullName evidence="1">Uncharacterized protein</fullName>
    </submittedName>
</protein>
<reference evidence="1" key="1">
    <citation type="journal article" date="2020" name="Stud. Mycol.">
        <title>101 Dothideomycetes genomes: a test case for predicting lifestyles and emergence of pathogens.</title>
        <authorList>
            <person name="Haridas S."/>
            <person name="Albert R."/>
            <person name="Binder M."/>
            <person name="Bloem J."/>
            <person name="Labutti K."/>
            <person name="Salamov A."/>
            <person name="Andreopoulos B."/>
            <person name="Baker S."/>
            <person name="Barry K."/>
            <person name="Bills G."/>
            <person name="Bluhm B."/>
            <person name="Cannon C."/>
            <person name="Castanera R."/>
            <person name="Culley D."/>
            <person name="Daum C."/>
            <person name="Ezra D."/>
            <person name="Gonzalez J."/>
            <person name="Henrissat B."/>
            <person name="Kuo A."/>
            <person name="Liang C."/>
            <person name="Lipzen A."/>
            <person name="Lutzoni F."/>
            <person name="Magnuson J."/>
            <person name="Mondo S."/>
            <person name="Nolan M."/>
            <person name="Ohm R."/>
            <person name="Pangilinan J."/>
            <person name="Park H.-J."/>
            <person name="Ramirez L."/>
            <person name="Alfaro M."/>
            <person name="Sun H."/>
            <person name="Tritt A."/>
            <person name="Yoshinaga Y."/>
            <person name="Zwiers L.-H."/>
            <person name="Turgeon B."/>
            <person name="Goodwin S."/>
            <person name="Spatafora J."/>
            <person name="Crous P."/>
            <person name="Grigoriev I."/>
        </authorList>
    </citation>
    <scope>NUCLEOTIDE SEQUENCE</scope>
    <source>
        <strain evidence="1">CBS 525.71</strain>
    </source>
</reference>
<dbReference type="EMBL" id="MU006721">
    <property type="protein sequence ID" value="KAF2626378.1"/>
    <property type="molecule type" value="Genomic_DNA"/>
</dbReference>